<name>B4E4L3_9MONI</name>
<dbReference type="AlphaFoldDB" id="B4E4L3"/>
<keyword evidence="1" id="KW-0934">Plastid</keyword>
<organism evidence="1">
    <name type="scientific">Cyathea boiviniiformis var. lobata x Cyathea poolii</name>
    <dbReference type="NCBI Taxonomy" id="2497115"/>
    <lineage>
        <taxon>Eukaryota</taxon>
        <taxon>Viridiplantae</taxon>
        <taxon>Streptophyta</taxon>
        <taxon>Embryophyta</taxon>
        <taxon>Tracheophyta</taxon>
        <taxon>Polypodiopsida</taxon>
        <taxon>Polypodiidae</taxon>
        <taxon>Cyatheales</taxon>
        <taxon>Cyatheaceae</taxon>
        <taxon>Cyathea</taxon>
    </lineage>
</organism>
<gene>
    <name evidence="1" type="primary">rbcL</name>
</gene>
<proteinExistence type="predicted"/>
<reference evidence="1" key="1">
    <citation type="journal article" date="2008" name="Evolution">
        <title>NEOENDEMISM IN MADAGASCAN SCALY TREE FERNS RESULTS FROM RECENT, COINCIDENT DIVERSIFICATION BURSTS.</title>
        <authorList>
            <person name="Janssen T."/>
            <person name="Bystriakova N."/>
            <person name="Rakotondrainibe F."/>
            <person name="Coomes D."/>
            <person name="Labat J.N."/>
            <person name="Schneider H."/>
        </authorList>
    </citation>
    <scope>NUCLEOTIDE SEQUENCE</scope>
</reference>
<protein>
    <submittedName>
        <fullName evidence="1">Ribulose-1,5-bisphosphate-carboxylase/oxygenase</fullName>
        <ecNumber evidence="1">4.1.1.39</ecNumber>
    </submittedName>
</protein>
<geneLocation type="chloroplast" evidence="1"/>
<dbReference type="GO" id="GO:0016984">
    <property type="term" value="F:ribulose-bisphosphate carboxylase activity"/>
    <property type="evidence" value="ECO:0007669"/>
    <property type="project" value="UniProtKB-EC"/>
</dbReference>
<accession>B4E4L3</accession>
<keyword evidence="1" id="KW-0456">Lyase</keyword>
<sequence>VKLVSGVLNWLPPARYGKKSNLNLRQLIRCNFPNYLILSVLLRDS</sequence>
<keyword evidence="1" id="KW-0150">Chloroplast</keyword>
<feature type="non-terminal residue" evidence="1">
    <location>
        <position position="1"/>
    </location>
</feature>
<dbReference type="EMBL" id="AM495830">
    <property type="protein sequence ID" value="CAM83029.1"/>
    <property type="molecule type" value="Genomic_DNA"/>
</dbReference>
<dbReference type="EC" id="4.1.1.39" evidence="1"/>
<evidence type="ECO:0000313" key="1">
    <source>
        <dbReference type="EMBL" id="CAM83029.1"/>
    </source>
</evidence>